<feature type="region of interest" description="Disordered" evidence="5">
    <location>
        <begin position="54"/>
        <end position="80"/>
    </location>
</feature>
<dbReference type="OMA" id="SITIFHY"/>
<proteinExistence type="predicted"/>
<feature type="repeat" description="WD" evidence="3">
    <location>
        <begin position="674"/>
        <end position="715"/>
    </location>
</feature>
<evidence type="ECO:0000256" key="4">
    <source>
        <dbReference type="SAM" id="Coils"/>
    </source>
</evidence>
<feature type="region of interest" description="Disordered" evidence="5">
    <location>
        <begin position="378"/>
        <end position="407"/>
    </location>
</feature>
<dbReference type="Pfam" id="PF00400">
    <property type="entry name" value="WD40"/>
    <property type="match status" value="1"/>
</dbReference>
<dbReference type="PANTHER" id="PTHR19848">
    <property type="entry name" value="WD40 REPEAT PROTEIN"/>
    <property type="match status" value="1"/>
</dbReference>
<evidence type="ECO:0000256" key="5">
    <source>
        <dbReference type="SAM" id="MobiDB-lite"/>
    </source>
</evidence>
<evidence type="ECO:0000313" key="6">
    <source>
        <dbReference type="EMBL" id="KRX10632.1"/>
    </source>
</evidence>
<keyword evidence="1 3" id="KW-0853">WD repeat</keyword>
<dbReference type="AlphaFoldDB" id="A0A0V0R8V1"/>
<dbReference type="InParanoid" id="A0A0V0R8V1"/>
<feature type="compositionally biased region" description="Low complexity" evidence="5">
    <location>
        <begin position="54"/>
        <end position="63"/>
    </location>
</feature>
<keyword evidence="2" id="KW-0677">Repeat</keyword>
<dbReference type="OrthoDB" id="674604at2759"/>
<keyword evidence="7" id="KW-1185">Reference proteome</keyword>
<organism evidence="6 7">
    <name type="scientific">Pseudocohnilembus persalinus</name>
    <name type="common">Ciliate</name>
    <dbReference type="NCBI Taxonomy" id="266149"/>
    <lineage>
        <taxon>Eukaryota</taxon>
        <taxon>Sar</taxon>
        <taxon>Alveolata</taxon>
        <taxon>Ciliophora</taxon>
        <taxon>Intramacronucleata</taxon>
        <taxon>Oligohymenophorea</taxon>
        <taxon>Scuticociliatia</taxon>
        <taxon>Philasterida</taxon>
        <taxon>Pseudocohnilembidae</taxon>
        <taxon>Pseudocohnilembus</taxon>
    </lineage>
</organism>
<reference evidence="6 7" key="1">
    <citation type="journal article" date="2015" name="Sci. Rep.">
        <title>Genome of the facultative scuticociliatosis pathogen Pseudocohnilembus persalinus provides insight into its virulence through horizontal gene transfer.</title>
        <authorList>
            <person name="Xiong J."/>
            <person name="Wang G."/>
            <person name="Cheng J."/>
            <person name="Tian M."/>
            <person name="Pan X."/>
            <person name="Warren A."/>
            <person name="Jiang C."/>
            <person name="Yuan D."/>
            <person name="Miao W."/>
        </authorList>
    </citation>
    <scope>NUCLEOTIDE SEQUENCE [LARGE SCALE GENOMIC DNA]</scope>
    <source>
        <strain evidence="6">36N120E</strain>
    </source>
</reference>
<dbReference type="SUPFAM" id="SSF50978">
    <property type="entry name" value="WD40 repeat-like"/>
    <property type="match status" value="1"/>
</dbReference>
<dbReference type="EMBL" id="LDAU01000025">
    <property type="protein sequence ID" value="KRX10632.1"/>
    <property type="molecule type" value="Genomic_DNA"/>
</dbReference>
<dbReference type="InterPro" id="IPR001680">
    <property type="entry name" value="WD40_rpt"/>
</dbReference>
<name>A0A0V0R8V1_PSEPJ</name>
<feature type="compositionally biased region" description="Low complexity" evidence="5">
    <location>
        <begin position="389"/>
        <end position="407"/>
    </location>
</feature>
<feature type="region of interest" description="Disordered" evidence="5">
    <location>
        <begin position="101"/>
        <end position="126"/>
    </location>
</feature>
<dbReference type="PANTHER" id="PTHR19848:SF8">
    <property type="entry name" value="F-BOX AND WD REPEAT DOMAIN CONTAINING 7"/>
    <property type="match status" value="1"/>
</dbReference>
<feature type="repeat" description="WD" evidence="3">
    <location>
        <begin position="739"/>
        <end position="764"/>
    </location>
</feature>
<dbReference type="SMART" id="SM00320">
    <property type="entry name" value="WD40"/>
    <property type="match status" value="4"/>
</dbReference>
<keyword evidence="4" id="KW-0175">Coiled coil</keyword>
<protein>
    <submittedName>
        <fullName evidence="6">WD40-repeat-containing domain</fullName>
    </submittedName>
</protein>
<dbReference type="InterPro" id="IPR036322">
    <property type="entry name" value="WD40_repeat_dom_sf"/>
</dbReference>
<dbReference type="InterPro" id="IPR015943">
    <property type="entry name" value="WD40/YVTN_repeat-like_dom_sf"/>
</dbReference>
<evidence type="ECO:0000256" key="1">
    <source>
        <dbReference type="ARBA" id="ARBA00022574"/>
    </source>
</evidence>
<feature type="coiled-coil region" evidence="4">
    <location>
        <begin position="272"/>
        <end position="306"/>
    </location>
</feature>
<sequence>MLNTIYEEFDFESKIKDLKNKKIKIKRIIKKDPAQSIQPTSKPTLLNQNQTKDIQQNQQYQQNSSNKIPQHTQNSQKKQLNKNASLSNFLDTQSLQTSQILDENSNKNINNIPSRSQSLESNKKQPINNNFNISNIKNSVLGSSQILSDSMNSSQAKPAAKPNFLDRKINNNLFYSSEFTLSGGNRLNQRLNFENENQFPEKQEQQQYLNQNKFQIQNQGAGINDYQVQNPREKSKNPMFMSQEVSIIDKQTKKKSSIPADFHHLTLPSSVNKLLKEEEKNIAQIIQHLQKQKKKVDQEIDQHIREVLEFFNQARKQMHAEIDCYLIKYGENYEFLKDQVKIFKEKSKDLPTLSGQTLTDLQSISIFKKNNKNLNLNLDNNSSHKNETQYNSSQKNQAKQNQNQNQSYDFQESQLNQNFQKIKEEICHQKTSVDNIQREVHKKLMSFIADSISKSTYNLPLYNNTSVTQSLATEIKVNINKHLQSQLSNYKNLINSPVQENFEDFFAEPKISKVLSQDRYSVIGDFSEKSLNFQIEKAFQTTHTDTIMCIQAISNNLVATAGNDGIVEILDVEGEKIISTINLNYPVFSLGLLNSEKLNFDSRKNEDYLVAGGNQVNLFKNQHDFQHLKTLTIQNQQKIICMQEIKDSEHLALGGNEGKIYIHNVLTNKTSAILNDNEQSINSLVLTGDGMHLISGASDRKINIYKLVFDKQIFSSCHLTKTIIDKSQIFTLNASLFKSNMVFSAGSDCKIKLWNIQSGQLEREIVGHSSPISQMLLFENPFLKMQNGNNYQLITSGTSEEPLRITEGNSQINNSIKLSKIIENNWASFASPTMQLIRTGNNQLAIAIASQEERLLYLIQIQ</sequence>
<feature type="compositionally biased region" description="Polar residues" evidence="5">
    <location>
        <begin position="64"/>
        <end position="80"/>
    </location>
</feature>
<dbReference type="Proteomes" id="UP000054937">
    <property type="component" value="Unassembled WGS sequence"/>
</dbReference>
<evidence type="ECO:0000313" key="7">
    <source>
        <dbReference type="Proteomes" id="UP000054937"/>
    </source>
</evidence>
<evidence type="ECO:0000256" key="3">
    <source>
        <dbReference type="PROSITE-ProRule" id="PRU00221"/>
    </source>
</evidence>
<gene>
    <name evidence="6" type="ORF">PPERSA_05452</name>
</gene>
<comment type="caution">
    <text evidence="6">The sequence shown here is derived from an EMBL/GenBank/DDBJ whole genome shotgun (WGS) entry which is preliminary data.</text>
</comment>
<dbReference type="PROSITE" id="PS50082">
    <property type="entry name" value="WD_REPEATS_2"/>
    <property type="match status" value="2"/>
</dbReference>
<accession>A0A0V0R8V1</accession>
<dbReference type="Gene3D" id="2.130.10.10">
    <property type="entry name" value="YVTN repeat-like/Quinoprotein amine dehydrogenase"/>
    <property type="match status" value="1"/>
</dbReference>
<evidence type="ECO:0000256" key="2">
    <source>
        <dbReference type="ARBA" id="ARBA00022737"/>
    </source>
</evidence>